<gene>
    <name evidence="3" type="ORF">MYCIT1_LOCUS8719</name>
</gene>
<dbReference type="InterPro" id="IPR012171">
    <property type="entry name" value="Fatty_acid_desaturase"/>
</dbReference>
<dbReference type="PANTHER" id="PTHR32100">
    <property type="entry name" value="OMEGA-6 FATTY ACID DESATURASE, CHLOROPLASTIC"/>
    <property type="match status" value="1"/>
</dbReference>
<feature type="domain" description="Fatty acid desaturase" evidence="2">
    <location>
        <begin position="100"/>
        <end position="373"/>
    </location>
</feature>
<keyword evidence="1" id="KW-0472">Membrane</keyword>
<keyword evidence="4" id="KW-1185">Reference proteome</keyword>
<evidence type="ECO:0000313" key="3">
    <source>
        <dbReference type="EMBL" id="CAK5266776.1"/>
    </source>
</evidence>
<sequence>MFYSTSERRRRFRSFESACSSPSRGIDAHTARSTLKEIREHIPSHLFYRKTTLALCYLLRDCAVSGVLILGAARIDTHLRPTLISAGLPSGAAYAVVWLSWMIYWWFQGLTFTGLWVIGHECGHGAFSASRRLSDCIGFIIHTGLLTPYFSWKFVHRRHHAHHGSIENDEVYVPQTRMQHTSPKHSLWDNLEEKFGDTPIYTLFALVTQQLLGFPAYLLYNVSGQKRYPRWSNHFNPNATMFTASQAWGVVLSDLGLVLAFYLLRLACLHFGVSTVVKIYGIPWLLVTHWFIMITYLHHTDPILPHYRSGNWTFARGAAATIDRDFLGWQGRFFFHDVAHFHVIHHFFPTIPWYNAEEATCYLRQAIGPHYHRSSSSVFKALWISYQFCQFVEDTGAHKESRQFTQADDAGVFSTGQTVFYRNRQGVSAWDVPELKLRLISESESKAKD</sequence>
<evidence type="ECO:0000256" key="1">
    <source>
        <dbReference type="SAM" id="Phobius"/>
    </source>
</evidence>
<evidence type="ECO:0000313" key="4">
    <source>
        <dbReference type="Proteomes" id="UP001295794"/>
    </source>
</evidence>
<reference evidence="3" key="1">
    <citation type="submission" date="2023-11" db="EMBL/GenBank/DDBJ databases">
        <authorList>
            <person name="De Vega J J."/>
            <person name="De Vega J J."/>
        </authorList>
    </citation>
    <scope>NUCLEOTIDE SEQUENCE</scope>
</reference>
<name>A0AAD2H015_9AGAR</name>
<dbReference type="InterPro" id="IPR005804">
    <property type="entry name" value="FA_desaturase_dom"/>
</dbReference>
<dbReference type="Pfam" id="PF00487">
    <property type="entry name" value="FA_desaturase"/>
    <property type="match status" value="1"/>
</dbReference>
<dbReference type="AlphaFoldDB" id="A0AAD2H015"/>
<comment type="caution">
    <text evidence="3">The sequence shown here is derived from an EMBL/GenBank/DDBJ whole genome shotgun (WGS) entry which is preliminary data.</text>
</comment>
<organism evidence="3 4">
    <name type="scientific">Mycena citricolor</name>
    <dbReference type="NCBI Taxonomy" id="2018698"/>
    <lineage>
        <taxon>Eukaryota</taxon>
        <taxon>Fungi</taxon>
        <taxon>Dikarya</taxon>
        <taxon>Basidiomycota</taxon>
        <taxon>Agaricomycotina</taxon>
        <taxon>Agaricomycetes</taxon>
        <taxon>Agaricomycetidae</taxon>
        <taxon>Agaricales</taxon>
        <taxon>Marasmiineae</taxon>
        <taxon>Mycenaceae</taxon>
        <taxon>Mycena</taxon>
    </lineage>
</organism>
<feature type="transmembrane region" description="Helical" evidence="1">
    <location>
        <begin position="83"/>
        <end position="107"/>
    </location>
</feature>
<dbReference type="Proteomes" id="UP001295794">
    <property type="component" value="Unassembled WGS sequence"/>
</dbReference>
<evidence type="ECO:0000259" key="2">
    <source>
        <dbReference type="Pfam" id="PF00487"/>
    </source>
</evidence>
<accession>A0AAD2H015</accession>
<keyword evidence="1" id="KW-0812">Transmembrane</keyword>
<dbReference type="EMBL" id="CAVNYO010000110">
    <property type="protein sequence ID" value="CAK5266776.1"/>
    <property type="molecule type" value="Genomic_DNA"/>
</dbReference>
<proteinExistence type="predicted"/>
<feature type="transmembrane region" description="Helical" evidence="1">
    <location>
        <begin position="241"/>
        <end position="264"/>
    </location>
</feature>
<keyword evidence="1" id="KW-1133">Transmembrane helix</keyword>
<dbReference type="CDD" id="cd03507">
    <property type="entry name" value="Delta12-FADS-like"/>
    <property type="match status" value="1"/>
</dbReference>
<protein>
    <recommendedName>
        <fullName evidence="2">Fatty acid desaturase domain-containing protein</fullName>
    </recommendedName>
</protein>
<feature type="transmembrane region" description="Helical" evidence="1">
    <location>
        <begin position="276"/>
        <end position="298"/>
    </location>
</feature>
<dbReference type="GO" id="GO:0006629">
    <property type="term" value="P:lipid metabolic process"/>
    <property type="evidence" value="ECO:0007669"/>
    <property type="project" value="InterPro"/>
</dbReference>
<feature type="transmembrane region" description="Helical" evidence="1">
    <location>
        <begin position="200"/>
        <end position="220"/>
    </location>
</feature>
<dbReference type="GO" id="GO:0016491">
    <property type="term" value="F:oxidoreductase activity"/>
    <property type="evidence" value="ECO:0007669"/>
    <property type="project" value="InterPro"/>
</dbReference>